<dbReference type="InterPro" id="IPR036236">
    <property type="entry name" value="Znf_C2H2_sf"/>
</dbReference>
<evidence type="ECO:0000256" key="4">
    <source>
        <dbReference type="ARBA" id="ARBA00022771"/>
    </source>
</evidence>
<keyword evidence="4 7" id="KW-0863">Zinc-finger</keyword>
<evidence type="ECO:0000256" key="6">
    <source>
        <dbReference type="ARBA" id="ARBA00023242"/>
    </source>
</evidence>
<dbReference type="FunFam" id="3.30.160.60:FF:001963">
    <property type="entry name" value="Replication initiator 1"/>
    <property type="match status" value="1"/>
</dbReference>
<reference evidence="9 10" key="1">
    <citation type="submission" date="2018-08" db="EMBL/GenBank/DDBJ databases">
        <title>Aphanomyces genome sequencing and annotation.</title>
        <authorList>
            <person name="Minardi D."/>
            <person name="Oidtmann B."/>
            <person name="Van Der Giezen M."/>
            <person name="Studholme D.J."/>
        </authorList>
    </citation>
    <scope>NUCLEOTIDE SEQUENCE [LARGE SCALE GENOMIC DNA]</scope>
    <source>
        <strain evidence="9 10">NJM0002</strain>
    </source>
</reference>
<evidence type="ECO:0000256" key="5">
    <source>
        <dbReference type="ARBA" id="ARBA00022833"/>
    </source>
</evidence>
<comment type="caution">
    <text evidence="9">The sequence shown here is derived from an EMBL/GenBank/DDBJ whole genome shotgun (WGS) entry which is preliminary data.</text>
</comment>
<evidence type="ECO:0000259" key="8">
    <source>
        <dbReference type="PROSITE" id="PS50157"/>
    </source>
</evidence>
<dbReference type="FunFam" id="3.30.160.60:FF:002343">
    <property type="entry name" value="Zinc finger protein 33A"/>
    <property type="match status" value="1"/>
</dbReference>
<dbReference type="AlphaFoldDB" id="A0A3R7A2N1"/>
<evidence type="ECO:0000256" key="1">
    <source>
        <dbReference type="ARBA" id="ARBA00004123"/>
    </source>
</evidence>
<dbReference type="Pfam" id="PF00096">
    <property type="entry name" value="zf-C2H2"/>
    <property type="match status" value="4"/>
</dbReference>
<evidence type="ECO:0000256" key="3">
    <source>
        <dbReference type="ARBA" id="ARBA00022737"/>
    </source>
</evidence>
<dbReference type="VEuPathDB" id="FungiDB:H310_14713"/>
<evidence type="ECO:0000313" key="10">
    <source>
        <dbReference type="Proteomes" id="UP000285060"/>
    </source>
</evidence>
<keyword evidence="3" id="KW-0677">Repeat</keyword>
<dbReference type="GO" id="GO:0005634">
    <property type="term" value="C:nucleus"/>
    <property type="evidence" value="ECO:0007669"/>
    <property type="project" value="UniProtKB-SubCell"/>
</dbReference>
<dbReference type="PANTHER" id="PTHR24394:SF29">
    <property type="entry name" value="MYONEURIN"/>
    <property type="match status" value="1"/>
</dbReference>
<sequence>MSLLLRDHELDAAASHRWVNTAGSRGTSPENGSCPLSMAVGHIMRIVKASSMQVDPTKRNDHPEISSAMSIPVHDDGASSGEHPVNKFVCDVCAQTFRFKGNLKRHQITAHVGLKPFQCERCPKTFARKADMQVHMRVHTGEKPYPCGECGKQFARISDLRSHERTHRGEKRFSCPYPTCDKQYTRRVDLKKHEMTHCASHPTASKRPLQPREVTTPCPGEVPHHAAHGRGCGHLSIEHGNHLDFIVNNQLVCLDGVKSLNVVPTRRIQPGSSPQPHGPGCGHLAVRHNDHVDYVVDNSIMCQHGMTTMPMRLLMVTILGGILADVDSLKLLDDDFWDFFGAMDSLTTHDEMSSGTEL</sequence>
<accession>A0A3R7A2N1</accession>
<proteinExistence type="predicted"/>
<dbReference type="Proteomes" id="UP000285060">
    <property type="component" value="Unassembled WGS sequence"/>
</dbReference>
<feature type="domain" description="C2H2-type" evidence="8">
    <location>
        <begin position="145"/>
        <end position="172"/>
    </location>
</feature>
<evidence type="ECO:0000256" key="2">
    <source>
        <dbReference type="ARBA" id="ARBA00022723"/>
    </source>
</evidence>
<dbReference type="GO" id="GO:0000981">
    <property type="term" value="F:DNA-binding transcription factor activity, RNA polymerase II-specific"/>
    <property type="evidence" value="ECO:0007669"/>
    <property type="project" value="TreeGrafter"/>
</dbReference>
<dbReference type="PROSITE" id="PS50157">
    <property type="entry name" value="ZINC_FINGER_C2H2_2"/>
    <property type="match status" value="4"/>
</dbReference>
<dbReference type="GO" id="GO:0008270">
    <property type="term" value="F:zinc ion binding"/>
    <property type="evidence" value="ECO:0007669"/>
    <property type="project" value="UniProtKB-KW"/>
</dbReference>
<keyword evidence="10" id="KW-1185">Reference proteome</keyword>
<keyword evidence="5" id="KW-0862">Zinc</keyword>
<feature type="domain" description="C2H2-type" evidence="8">
    <location>
        <begin position="88"/>
        <end position="116"/>
    </location>
</feature>
<dbReference type="PROSITE" id="PS00028">
    <property type="entry name" value="ZINC_FINGER_C2H2_1"/>
    <property type="match status" value="4"/>
</dbReference>
<name>A0A3R7A2N1_9STRA</name>
<evidence type="ECO:0000313" key="9">
    <source>
        <dbReference type="EMBL" id="RHY22045.1"/>
    </source>
</evidence>
<comment type="subcellular location">
    <subcellularLocation>
        <location evidence="1">Nucleus</location>
    </subcellularLocation>
</comment>
<dbReference type="InterPro" id="IPR013087">
    <property type="entry name" value="Znf_C2H2_type"/>
</dbReference>
<keyword evidence="6" id="KW-0539">Nucleus</keyword>
<dbReference type="PANTHER" id="PTHR24394">
    <property type="entry name" value="ZINC FINGER PROTEIN"/>
    <property type="match status" value="1"/>
</dbReference>
<organism evidence="9 10">
    <name type="scientific">Aphanomyces invadans</name>
    <dbReference type="NCBI Taxonomy" id="157072"/>
    <lineage>
        <taxon>Eukaryota</taxon>
        <taxon>Sar</taxon>
        <taxon>Stramenopiles</taxon>
        <taxon>Oomycota</taxon>
        <taxon>Saprolegniomycetes</taxon>
        <taxon>Saprolegniales</taxon>
        <taxon>Verrucalvaceae</taxon>
        <taxon>Aphanomyces</taxon>
    </lineage>
</organism>
<feature type="domain" description="C2H2-type" evidence="8">
    <location>
        <begin position="117"/>
        <end position="144"/>
    </location>
</feature>
<dbReference type="Gene3D" id="3.30.160.60">
    <property type="entry name" value="Classic Zinc Finger"/>
    <property type="match status" value="4"/>
</dbReference>
<dbReference type="SUPFAM" id="SSF57667">
    <property type="entry name" value="beta-beta-alpha zinc fingers"/>
    <property type="match status" value="3"/>
</dbReference>
<evidence type="ECO:0000256" key="7">
    <source>
        <dbReference type="PROSITE-ProRule" id="PRU00042"/>
    </source>
</evidence>
<keyword evidence="2" id="KW-0479">Metal-binding</keyword>
<gene>
    <name evidence="9" type="ORF">DYB32_009639</name>
</gene>
<dbReference type="EMBL" id="QUSY01002201">
    <property type="protein sequence ID" value="RHY22045.1"/>
    <property type="molecule type" value="Genomic_DNA"/>
</dbReference>
<feature type="domain" description="C2H2-type" evidence="8">
    <location>
        <begin position="173"/>
        <end position="202"/>
    </location>
</feature>
<dbReference type="SMART" id="SM00355">
    <property type="entry name" value="ZnF_C2H2"/>
    <property type="match status" value="4"/>
</dbReference>
<protein>
    <recommendedName>
        <fullName evidence="8">C2H2-type domain-containing protein</fullName>
    </recommendedName>
</protein>